<keyword evidence="5" id="KW-1185">Reference proteome</keyword>
<comment type="similarity">
    <text evidence="2">Belongs to the short-chain dehydrogenases/reductases (SDR) family.</text>
</comment>
<evidence type="ECO:0000313" key="4">
    <source>
        <dbReference type="EMBL" id="KAH3861371.1"/>
    </source>
</evidence>
<dbReference type="Gene3D" id="3.40.50.720">
    <property type="entry name" value="NAD(P)-binding Rossmann-like Domain"/>
    <property type="match status" value="1"/>
</dbReference>
<dbReference type="PANTHER" id="PTHR43313:SF36">
    <property type="entry name" value="D-BETA-HYDROXYBUTYRATE DEHYDROGENASE, MITOCHONDRIAL"/>
    <property type="match status" value="1"/>
</dbReference>
<name>A0A9D4LR55_DREPO</name>
<dbReference type="InterPro" id="IPR036291">
    <property type="entry name" value="NAD(P)-bd_dom_sf"/>
</dbReference>
<keyword evidence="3" id="KW-0472">Membrane</keyword>
<evidence type="ECO:0000256" key="2">
    <source>
        <dbReference type="RuleBase" id="RU000363"/>
    </source>
</evidence>
<protein>
    <submittedName>
        <fullName evidence="4">Uncharacterized protein</fullName>
    </submittedName>
</protein>
<dbReference type="Pfam" id="PF00106">
    <property type="entry name" value="adh_short"/>
    <property type="match status" value="1"/>
</dbReference>
<evidence type="ECO:0000256" key="1">
    <source>
        <dbReference type="ARBA" id="ARBA00023002"/>
    </source>
</evidence>
<dbReference type="PROSITE" id="PS00061">
    <property type="entry name" value="ADH_SHORT"/>
    <property type="match status" value="1"/>
</dbReference>
<sequence>MEIKTFFAFHSFELAYLAVLAVLPFIAAIRIVATTLIGAGLFLGFITLLRKLTYKTIDIDGQAVVISGCDTGKCVDIDGQAVVISGCDTGFGHALAKRLEGLGFTVIAGCLDDKSEGAEVLKSWSNTGRIHVVLLDVCSDTSVQNLVEYAKKNSPKGVWALVNNAAVNFLGELELCTMQQFKDIAEVNQFGVIRMTKAFLPLLRKSKGRVVNVTSAKGRISLPRNSVYGATKYAIEAFSDVLRLEMRKFGVKVSIIEPGDFGGTTGMLSTKSLAWLKDQLDLMWKSAEEEVRGAYGKEYCDAIYTGTLGAAKDAAKSIMPVIDAMEDAIVSTGPRLRYLVDGSSKLIDMNHWLIRIGWFIPESWIDAIVDFKDNRGLPKVAAAH</sequence>
<dbReference type="PANTHER" id="PTHR43313">
    <property type="entry name" value="SHORT-CHAIN DEHYDROGENASE/REDUCTASE FAMILY 9C"/>
    <property type="match status" value="1"/>
</dbReference>
<dbReference type="GO" id="GO:0016491">
    <property type="term" value="F:oxidoreductase activity"/>
    <property type="evidence" value="ECO:0007669"/>
    <property type="project" value="UniProtKB-KW"/>
</dbReference>
<accession>A0A9D4LR55</accession>
<dbReference type="PRINTS" id="PR00080">
    <property type="entry name" value="SDRFAMILY"/>
</dbReference>
<reference evidence="4" key="2">
    <citation type="submission" date="2020-11" db="EMBL/GenBank/DDBJ databases">
        <authorList>
            <person name="McCartney M.A."/>
            <person name="Auch B."/>
            <person name="Kono T."/>
            <person name="Mallez S."/>
            <person name="Becker A."/>
            <person name="Gohl D.M."/>
            <person name="Silverstein K.A.T."/>
            <person name="Koren S."/>
            <person name="Bechman K.B."/>
            <person name="Herman A."/>
            <person name="Abrahante J.E."/>
            <person name="Garbe J."/>
        </authorList>
    </citation>
    <scope>NUCLEOTIDE SEQUENCE</scope>
    <source>
        <strain evidence="4">Duluth1</strain>
        <tissue evidence="4">Whole animal</tissue>
    </source>
</reference>
<dbReference type="AlphaFoldDB" id="A0A9D4LR55"/>
<keyword evidence="1" id="KW-0560">Oxidoreductase</keyword>
<dbReference type="PRINTS" id="PR00081">
    <property type="entry name" value="GDHRDH"/>
</dbReference>
<dbReference type="InterPro" id="IPR002347">
    <property type="entry name" value="SDR_fam"/>
</dbReference>
<evidence type="ECO:0000256" key="3">
    <source>
        <dbReference type="SAM" id="Phobius"/>
    </source>
</evidence>
<dbReference type="EMBL" id="JAIWYP010000002">
    <property type="protein sequence ID" value="KAH3861371.1"/>
    <property type="molecule type" value="Genomic_DNA"/>
</dbReference>
<comment type="caution">
    <text evidence="4">The sequence shown here is derived from an EMBL/GenBank/DDBJ whole genome shotgun (WGS) entry which is preliminary data.</text>
</comment>
<evidence type="ECO:0000313" key="5">
    <source>
        <dbReference type="Proteomes" id="UP000828390"/>
    </source>
</evidence>
<dbReference type="GO" id="GO:0008202">
    <property type="term" value="P:steroid metabolic process"/>
    <property type="evidence" value="ECO:0007669"/>
    <property type="project" value="TreeGrafter"/>
</dbReference>
<dbReference type="InterPro" id="IPR020904">
    <property type="entry name" value="Sc_DH/Rdtase_CS"/>
</dbReference>
<dbReference type="SUPFAM" id="SSF51735">
    <property type="entry name" value="NAD(P)-binding Rossmann-fold domains"/>
    <property type="match status" value="1"/>
</dbReference>
<proteinExistence type="inferred from homology"/>
<gene>
    <name evidence="4" type="ORF">DPMN_024298</name>
</gene>
<dbReference type="Proteomes" id="UP000828390">
    <property type="component" value="Unassembled WGS sequence"/>
</dbReference>
<reference evidence="4" key="1">
    <citation type="journal article" date="2019" name="bioRxiv">
        <title>The Genome of the Zebra Mussel, Dreissena polymorpha: A Resource for Invasive Species Research.</title>
        <authorList>
            <person name="McCartney M.A."/>
            <person name="Auch B."/>
            <person name="Kono T."/>
            <person name="Mallez S."/>
            <person name="Zhang Y."/>
            <person name="Obille A."/>
            <person name="Becker A."/>
            <person name="Abrahante J.E."/>
            <person name="Garbe J."/>
            <person name="Badalamenti J.P."/>
            <person name="Herman A."/>
            <person name="Mangelson H."/>
            <person name="Liachko I."/>
            <person name="Sullivan S."/>
            <person name="Sone E.D."/>
            <person name="Koren S."/>
            <person name="Silverstein K.A.T."/>
            <person name="Beckman K.B."/>
            <person name="Gohl D.M."/>
        </authorList>
    </citation>
    <scope>NUCLEOTIDE SEQUENCE</scope>
    <source>
        <strain evidence="4">Duluth1</strain>
        <tissue evidence="4">Whole animal</tissue>
    </source>
</reference>
<keyword evidence="3" id="KW-0812">Transmembrane</keyword>
<feature type="transmembrane region" description="Helical" evidence="3">
    <location>
        <begin position="16"/>
        <end position="49"/>
    </location>
</feature>
<keyword evidence="3" id="KW-1133">Transmembrane helix</keyword>
<organism evidence="4 5">
    <name type="scientific">Dreissena polymorpha</name>
    <name type="common">Zebra mussel</name>
    <name type="synonym">Mytilus polymorpha</name>
    <dbReference type="NCBI Taxonomy" id="45954"/>
    <lineage>
        <taxon>Eukaryota</taxon>
        <taxon>Metazoa</taxon>
        <taxon>Spiralia</taxon>
        <taxon>Lophotrochozoa</taxon>
        <taxon>Mollusca</taxon>
        <taxon>Bivalvia</taxon>
        <taxon>Autobranchia</taxon>
        <taxon>Heteroconchia</taxon>
        <taxon>Euheterodonta</taxon>
        <taxon>Imparidentia</taxon>
        <taxon>Neoheterodontei</taxon>
        <taxon>Myida</taxon>
        <taxon>Dreissenoidea</taxon>
        <taxon>Dreissenidae</taxon>
        <taxon>Dreissena</taxon>
    </lineage>
</organism>